<dbReference type="RefSeq" id="WP_048090864.1">
    <property type="nucleotide sequence ID" value="NZ_CP009552.1"/>
</dbReference>
<dbReference type="SUPFAM" id="SSF56645">
    <property type="entry name" value="Acyl-CoA dehydrogenase NM domain-like"/>
    <property type="match status" value="1"/>
</dbReference>
<evidence type="ECO:0000256" key="3">
    <source>
        <dbReference type="ARBA" id="ARBA00022630"/>
    </source>
</evidence>
<evidence type="ECO:0000256" key="2">
    <source>
        <dbReference type="ARBA" id="ARBA00009347"/>
    </source>
</evidence>
<dbReference type="EMBL" id="CP009552">
    <property type="protein sequence ID" value="AIY89525.1"/>
    <property type="molecule type" value="Genomic_DNA"/>
</dbReference>
<evidence type="ECO:0000259" key="7">
    <source>
        <dbReference type="Pfam" id="PF02770"/>
    </source>
</evidence>
<comment type="cofactor">
    <cofactor evidence="1 5">
        <name>FAD</name>
        <dbReference type="ChEBI" id="CHEBI:57692"/>
    </cofactor>
</comment>
<dbReference type="Pfam" id="PF02770">
    <property type="entry name" value="Acyl-CoA_dh_M"/>
    <property type="match status" value="1"/>
</dbReference>
<evidence type="ECO:0000256" key="1">
    <source>
        <dbReference type="ARBA" id="ARBA00001974"/>
    </source>
</evidence>
<dbReference type="InterPro" id="IPR009100">
    <property type="entry name" value="AcylCoA_DH/oxidase_NM_dom_sf"/>
</dbReference>
<dbReference type="Gene3D" id="2.40.110.10">
    <property type="entry name" value="Butyryl-CoA Dehydrogenase, subunit A, domain 2"/>
    <property type="match status" value="1"/>
</dbReference>
<keyword evidence="3 5" id="KW-0285">Flavoprotein</keyword>
<proteinExistence type="inferred from homology"/>
<dbReference type="Gene3D" id="1.20.140.10">
    <property type="entry name" value="Butyryl-CoA Dehydrogenase, subunit A, domain 3"/>
    <property type="match status" value="1"/>
</dbReference>
<dbReference type="PANTHER" id="PTHR43884:SF12">
    <property type="entry name" value="ISOVALERYL-COA DEHYDROGENASE, MITOCHONDRIAL-RELATED"/>
    <property type="match status" value="1"/>
</dbReference>
<dbReference type="Proteomes" id="UP000030624">
    <property type="component" value="Chromosome"/>
</dbReference>
<dbReference type="InterPro" id="IPR046373">
    <property type="entry name" value="Acyl-CoA_Oxase/DH_mid-dom_sf"/>
</dbReference>
<feature type="domain" description="Acyl-CoA oxidase/dehydrogenase middle" evidence="7">
    <location>
        <begin position="137"/>
        <end position="247"/>
    </location>
</feature>
<dbReference type="SUPFAM" id="SSF47203">
    <property type="entry name" value="Acyl-CoA dehydrogenase C-terminal domain-like"/>
    <property type="match status" value="1"/>
</dbReference>
<dbReference type="InterPro" id="IPR006091">
    <property type="entry name" value="Acyl-CoA_Oxase/DH_mid-dom"/>
</dbReference>
<evidence type="ECO:0000313" key="10">
    <source>
        <dbReference type="Proteomes" id="UP000030624"/>
    </source>
</evidence>
<protein>
    <submittedName>
        <fullName evidence="9">Butyryl-CoA dehydrogenase</fullName>
    </submittedName>
</protein>
<evidence type="ECO:0000259" key="8">
    <source>
        <dbReference type="Pfam" id="PF02771"/>
    </source>
</evidence>
<dbReference type="KEGG" id="gac:GACE_0471"/>
<dbReference type="GeneID" id="24797073"/>
<name>A0A0A7GBU8_GEOAI</name>
<dbReference type="GO" id="GO:0050660">
    <property type="term" value="F:flavin adenine dinucleotide binding"/>
    <property type="evidence" value="ECO:0007669"/>
    <property type="project" value="InterPro"/>
</dbReference>
<dbReference type="AlphaFoldDB" id="A0A0A7GBU8"/>
<organism evidence="9 10">
    <name type="scientific">Geoglobus acetivorans</name>
    <dbReference type="NCBI Taxonomy" id="565033"/>
    <lineage>
        <taxon>Archaea</taxon>
        <taxon>Methanobacteriati</taxon>
        <taxon>Methanobacteriota</taxon>
        <taxon>Archaeoglobi</taxon>
        <taxon>Archaeoglobales</taxon>
        <taxon>Archaeoglobaceae</taxon>
        <taxon>Geoglobus</taxon>
    </lineage>
</organism>
<feature type="domain" description="Acyl-CoA dehydrogenase/oxidase N-terminal" evidence="8">
    <location>
        <begin position="12"/>
        <end position="118"/>
    </location>
</feature>
<dbReference type="HOGENOM" id="CLU_018204_0_2_2"/>
<sequence>MGKFLDLDELAEEDRLLKEEVHRFALEVMRPASIELDRMDPEERVKPGSPYFRVFREMKKLGYHRITIPEEMGGVELTPLQRYVIMEELGWGSLGLATAIGVDQIPFACAALFGPPEIYDELVVPWLEDRDGRFHGCWGVTEPEHGSDYLIALREDEDLVRKFGKGNVTAEKDGDEWIITGQKSAWVSSAPVATHCGLHAQLKDGKTLLDGLFCIVPLDADGVRKGKPADMLGMRDDPQGELFFEGVRIPESHVVVAPGFFYGVFLDQLLCLTSCGMGAFAVGLARAAFEEALNYARKRVQGGVPLVRHKNVKLRLYEMFEKIETARYYVRKVTEYTHRRIIDERTADASPRHARAAQIYAKRVAFEVANDALQIFGAYGLSREFIIEKLFRDARALQIEDGTVEVLSLEAAEDVVANYEKEYYDAGHVERWYE</sequence>
<dbReference type="PIRSF" id="PIRSF016578">
    <property type="entry name" value="HsaA"/>
    <property type="match status" value="1"/>
</dbReference>
<dbReference type="Pfam" id="PF02771">
    <property type="entry name" value="Acyl-CoA_dh_N"/>
    <property type="match status" value="1"/>
</dbReference>
<dbReference type="Pfam" id="PF00441">
    <property type="entry name" value="Acyl-CoA_dh_1"/>
    <property type="match status" value="1"/>
</dbReference>
<dbReference type="GO" id="GO:0003995">
    <property type="term" value="F:acyl-CoA dehydrogenase activity"/>
    <property type="evidence" value="ECO:0007669"/>
    <property type="project" value="TreeGrafter"/>
</dbReference>
<keyword evidence="4 5" id="KW-0274">FAD</keyword>
<comment type="similarity">
    <text evidence="2 5">Belongs to the acyl-CoA dehydrogenase family.</text>
</comment>
<dbReference type="STRING" id="565033.GACE_0471"/>
<evidence type="ECO:0000313" key="9">
    <source>
        <dbReference type="EMBL" id="AIY89525.1"/>
    </source>
</evidence>
<reference evidence="9 10" key="1">
    <citation type="journal article" date="2015" name="Appl. Environ. Microbiol.">
        <title>The Geoglobus acetivorans genome: Fe(III) reduction, acetate utilization, autotrophic growth, and degradation of aromatic compounds in a hyperthermophilic archaeon.</title>
        <authorList>
            <person name="Mardanov A.V."/>
            <person name="Slododkina G.B."/>
            <person name="Slobodkin A.I."/>
            <person name="Beletsky A.V."/>
            <person name="Gavrilov S.N."/>
            <person name="Kublanov I.V."/>
            <person name="Bonch-Osmolovskaya E.A."/>
            <person name="Skryabin K.G."/>
            <person name="Ravin N.V."/>
        </authorList>
    </citation>
    <scope>NUCLEOTIDE SEQUENCE [LARGE SCALE GENOMIC DNA]</scope>
    <source>
        <strain evidence="9 10">SBH6</strain>
    </source>
</reference>
<dbReference type="InterPro" id="IPR009075">
    <property type="entry name" value="AcylCo_DH/oxidase_C"/>
</dbReference>
<evidence type="ECO:0000256" key="4">
    <source>
        <dbReference type="ARBA" id="ARBA00022827"/>
    </source>
</evidence>
<dbReference type="eggNOG" id="arCOG01707">
    <property type="taxonomic scope" value="Archaea"/>
</dbReference>
<feature type="domain" description="Acyl-CoA dehydrogenase/oxidase C-terminal" evidence="6">
    <location>
        <begin position="276"/>
        <end position="412"/>
    </location>
</feature>
<dbReference type="InterPro" id="IPR037069">
    <property type="entry name" value="AcylCoA_DH/ox_N_sf"/>
</dbReference>
<dbReference type="PANTHER" id="PTHR43884">
    <property type="entry name" value="ACYL-COA DEHYDROGENASE"/>
    <property type="match status" value="1"/>
</dbReference>
<evidence type="ECO:0000256" key="5">
    <source>
        <dbReference type="RuleBase" id="RU362125"/>
    </source>
</evidence>
<dbReference type="Gene3D" id="1.10.540.10">
    <property type="entry name" value="Acyl-CoA dehydrogenase/oxidase, N-terminal domain"/>
    <property type="match status" value="1"/>
</dbReference>
<dbReference type="CDD" id="cd00567">
    <property type="entry name" value="ACAD"/>
    <property type="match status" value="1"/>
</dbReference>
<keyword evidence="5" id="KW-0560">Oxidoreductase</keyword>
<evidence type="ECO:0000259" key="6">
    <source>
        <dbReference type="Pfam" id="PF00441"/>
    </source>
</evidence>
<dbReference type="InterPro" id="IPR013786">
    <property type="entry name" value="AcylCoA_DH/ox_N"/>
</dbReference>
<gene>
    <name evidence="9" type="ORF">GACE_0471</name>
</gene>
<dbReference type="InterPro" id="IPR036250">
    <property type="entry name" value="AcylCo_DH-like_C"/>
</dbReference>
<accession>A0A0A7GBU8</accession>